<dbReference type="PANTHER" id="PTHR30344">
    <property type="entry name" value="6-PHOSPHOGLUCONOLACTONASE-RELATED"/>
    <property type="match status" value="1"/>
</dbReference>
<evidence type="ECO:0000313" key="5">
    <source>
        <dbReference type="Proteomes" id="UP000320176"/>
    </source>
</evidence>
<keyword evidence="5" id="KW-1185">Reference proteome</keyword>
<dbReference type="FunFam" id="2.130.10.10:FF:000306">
    <property type="entry name" value="3-carboxymuconate cyclase"/>
    <property type="match status" value="1"/>
</dbReference>
<gene>
    <name evidence="4" type="primary">pgl_3</name>
    <name evidence="4" type="ORF">Pla52n_51730</name>
</gene>
<dbReference type="EC" id="3.1.1.31" evidence="4"/>
<reference evidence="4 5" key="1">
    <citation type="submission" date="2019-02" db="EMBL/GenBank/DDBJ databases">
        <title>Deep-cultivation of Planctomycetes and their phenomic and genomic characterization uncovers novel biology.</title>
        <authorList>
            <person name="Wiegand S."/>
            <person name="Jogler M."/>
            <person name="Boedeker C."/>
            <person name="Pinto D."/>
            <person name="Vollmers J."/>
            <person name="Rivas-Marin E."/>
            <person name="Kohn T."/>
            <person name="Peeters S.H."/>
            <person name="Heuer A."/>
            <person name="Rast P."/>
            <person name="Oberbeckmann S."/>
            <person name="Bunk B."/>
            <person name="Jeske O."/>
            <person name="Meyerdierks A."/>
            <person name="Storesund J.E."/>
            <person name="Kallscheuer N."/>
            <person name="Luecker S."/>
            <person name="Lage O.M."/>
            <person name="Pohl T."/>
            <person name="Merkel B.J."/>
            <person name="Hornburger P."/>
            <person name="Mueller R.-W."/>
            <person name="Bruemmer F."/>
            <person name="Labrenz M."/>
            <person name="Spormann A.M."/>
            <person name="Op Den Camp H."/>
            <person name="Overmann J."/>
            <person name="Amann R."/>
            <person name="Jetten M.S.M."/>
            <person name="Mascher T."/>
            <person name="Medema M.H."/>
            <person name="Devos D.P."/>
            <person name="Kaster A.-K."/>
            <person name="Ovreas L."/>
            <person name="Rohde M."/>
            <person name="Galperin M.Y."/>
            <person name="Jogler C."/>
        </authorList>
    </citation>
    <scope>NUCLEOTIDE SEQUENCE [LARGE SCALE GENOMIC DNA]</scope>
    <source>
        <strain evidence="4 5">Pla52n</strain>
    </source>
</reference>
<dbReference type="GO" id="GO:0017057">
    <property type="term" value="F:6-phosphogluconolactonase activity"/>
    <property type="evidence" value="ECO:0007669"/>
    <property type="project" value="UniProtKB-EC"/>
</dbReference>
<dbReference type="InterPro" id="IPR019405">
    <property type="entry name" value="Lactonase_7-beta_prop"/>
</dbReference>
<keyword evidence="3" id="KW-0732">Signal</keyword>
<protein>
    <submittedName>
        <fullName evidence="4">6-phosphogluconolactonase</fullName>
        <ecNumber evidence="4">3.1.1.31</ecNumber>
    </submittedName>
</protein>
<comment type="similarity">
    <text evidence="1">Belongs to the cycloisomerase 2 family.</text>
</comment>
<organism evidence="4 5">
    <name type="scientific">Stieleria varia</name>
    <dbReference type="NCBI Taxonomy" id="2528005"/>
    <lineage>
        <taxon>Bacteria</taxon>
        <taxon>Pseudomonadati</taxon>
        <taxon>Planctomycetota</taxon>
        <taxon>Planctomycetia</taxon>
        <taxon>Pirellulales</taxon>
        <taxon>Pirellulaceae</taxon>
        <taxon>Stieleria</taxon>
    </lineage>
</organism>
<dbReference type="Pfam" id="PF10282">
    <property type="entry name" value="Lactonase"/>
    <property type="match status" value="1"/>
</dbReference>
<dbReference type="InterPro" id="IPR011048">
    <property type="entry name" value="Haem_d1_sf"/>
</dbReference>
<evidence type="ECO:0000256" key="3">
    <source>
        <dbReference type="SAM" id="SignalP"/>
    </source>
</evidence>
<dbReference type="InterPro" id="IPR050282">
    <property type="entry name" value="Cycloisomerase_2"/>
</dbReference>
<dbReference type="AlphaFoldDB" id="A0A5C6AGX8"/>
<sequence precursor="true">MILSPLPCSALQSLLFLFVGSLSVTMFQLADAHAETVDVWFGTSTPRNGLSKGIYHAKFDTEKGELSQATLAAEADGPGFLALHPNGNVLYSVGNHEGKPSVSAYTIHRDGAQTSLTWHSSAEIGDGGAAHVSVDRTGKVLFTAQYGGGSTAAFRLDDDGGIVERTGLYKHVGGSDVVPNRQTSPHAHWTGTSPDNRFLFVPDLGMDQVVIWKVDTETATLTPHGFGQSVPGGGPRHMKFHPNGKIVYLLNELSLSVTVFDYDAKAGTMSPKQTIETLSEAVKAGERFNSSSEIRVHPNGKFVYAANRGNDSITAYRVKEADGTLELIEVEPIRGAWPRNFALDPTGKWLLAAGQNTNSVTIFEIDQQSGQLQFTMKAAMVPTPICVLFAE</sequence>
<keyword evidence="4" id="KW-0378">Hydrolase</keyword>
<feature type="chain" id="PRO_5022946709" evidence="3">
    <location>
        <begin position="33"/>
        <end position="391"/>
    </location>
</feature>
<dbReference type="OrthoDB" id="9790815at2"/>
<feature type="signal peptide" evidence="3">
    <location>
        <begin position="1"/>
        <end position="32"/>
    </location>
</feature>
<proteinExistence type="inferred from homology"/>
<dbReference type="PANTHER" id="PTHR30344:SF1">
    <property type="entry name" value="6-PHOSPHOGLUCONOLACTONASE"/>
    <property type="match status" value="1"/>
</dbReference>
<accession>A0A5C6AGX8</accession>
<evidence type="ECO:0000256" key="1">
    <source>
        <dbReference type="ARBA" id="ARBA00005564"/>
    </source>
</evidence>
<dbReference type="GO" id="GO:0006006">
    <property type="term" value="P:glucose metabolic process"/>
    <property type="evidence" value="ECO:0007669"/>
    <property type="project" value="UniProtKB-KW"/>
</dbReference>
<keyword evidence="2" id="KW-0313">Glucose metabolism</keyword>
<dbReference type="InterPro" id="IPR015943">
    <property type="entry name" value="WD40/YVTN_repeat-like_dom_sf"/>
</dbReference>
<evidence type="ECO:0000256" key="2">
    <source>
        <dbReference type="ARBA" id="ARBA00022526"/>
    </source>
</evidence>
<name>A0A5C6AGX8_9BACT</name>
<dbReference type="Gene3D" id="2.130.10.10">
    <property type="entry name" value="YVTN repeat-like/Quinoprotein amine dehydrogenase"/>
    <property type="match status" value="1"/>
</dbReference>
<comment type="caution">
    <text evidence="4">The sequence shown here is derived from an EMBL/GenBank/DDBJ whole genome shotgun (WGS) entry which is preliminary data.</text>
</comment>
<dbReference type="SUPFAM" id="SSF51004">
    <property type="entry name" value="C-terminal (heme d1) domain of cytochrome cd1-nitrite reductase"/>
    <property type="match status" value="1"/>
</dbReference>
<keyword evidence="2" id="KW-0119">Carbohydrate metabolism</keyword>
<dbReference type="GO" id="GO:0005829">
    <property type="term" value="C:cytosol"/>
    <property type="evidence" value="ECO:0007669"/>
    <property type="project" value="TreeGrafter"/>
</dbReference>
<evidence type="ECO:0000313" key="4">
    <source>
        <dbReference type="EMBL" id="TWT98656.1"/>
    </source>
</evidence>
<dbReference type="EMBL" id="SJPN01000006">
    <property type="protein sequence ID" value="TWT98656.1"/>
    <property type="molecule type" value="Genomic_DNA"/>
</dbReference>
<dbReference type="Proteomes" id="UP000320176">
    <property type="component" value="Unassembled WGS sequence"/>
</dbReference>